<dbReference type="Proteomes" id="UP000041601">
    <property type="component" value="Unassembled WGS sequence"/>
</dbReference>
<organism evidence="13 16">
    <name type="scientific">Yersinia enterocolitica</name>
    <dbReference type="NCBI Taxonomy" id="630"/>
    <lineage>
        <taxon>Bacteria</taxon>
        <taxon>Pseudomonadati</taxon>
        <taxon>Pseudomonadota</taxon>
        <taxon>Gammaproteobacteria</taxon>
        <taxon>Enterobacterales</taxon>
        <taxon>Yersiniaceae</taxon>
        <taxon>Yersinia</taxon>
    </lineage>
</organism>
<keyword evidence="6 11" id="KW-0067">ATP-binding</keyword>
<protein>
    <recommendedName>
        <fullName evidence="11">Probable lipid kinase YegS-like</fullName>
        <ecNumber evidence="11">2.7.1.-</ecNumber>
    </recommendedName>
</protein>
<evidence type="ECO:0000256" key="6">
    <source>
        <dbReference type="ARBA" id="ARBA00022840"/>
    </source>
</evidence>
<feature type="binding site" evidence="11">
    <location>
        <position position="40"/>
    </location>
    <ligand>
        <name>ATP</name>
        <dbReference type="ChEBI" id="CHEBI:30616"/>
    </ligand>
</feature>
<dbReference type="AlphaFoldDB" id="A0A0E1NKT1"/>
<keyword evidence="1 11" id="KW-0444">Lipid biosynthesis</keyword>
<reference evidence="13 16" key="1">
    <citation type="submission" date="2015-03" db="EMBL/GenBank/DDBJ databases">
        <authorList>
            <person name="Murphy D."/>
        </authorList>
    </citation>
    <scope>NUCLEOTIDE SEQUENCE [LARGE SCALE GENOMIC DNA]</scope>
    <source>
        <strain evidence="13 16">IP26249</strain>
    </source>
</reference>
<keyword evidence="3 11" id="KW-0479">Metal-binding</keyword>
<evidence type="ECO:0000256" key="11">
    <source>
        <dbReference type="HAMAP-Rule" id="MF_01377"/>
    </source>
</evidence>
<dbReference type="GO" id="GO:0005737">
    <property type="term" value="C:cytoplasm"/>
    <property type="evidence" value="ECO:0007669"/>
    <property type="project" value="UniProtKB-SubCell"/>
</dbReference>
<dbReference type="GO" id="GO:0000287">
    <property type="term" value="F:magnesium ion binding"/>
    <property type="evidence" value="ECO:0007669"/>
    <property type="project" value="UniProtKB-UniRule"/>
</dbReference>
<evidence type="ECO:0000313" key="15">
    <source>
        <dbReference type="Proteomes" id="UP000041601"/>
    </source>
</evidence>
<dbReference type="PROSITE" id="PS50146">
    <property type="entry name" value="DAGK"/>
    <property type="match status" value="1"/>
</dbReference>
<dbReference type="PANTHER" id="PTHR12358">
    <property type="entry name" value="SPHINGOSINE KINASE"/>
    <property type="match status" value="1"/>
</dbReference>
<evidence type="ECO:0000256" key="7">
    <source>
        <dbReference type="ARBA" id="ARBA00022842"/>
    </source>
</evidence>
<dbReference type="NCBIfam" id="NF009602">
    <property type="entry name" value="PRK13054.1"/>
    <property type="match status" value="1"/>
</dbReference>
<evidence type="ECO:0000256" key="4">
    <source>
        <dbReference type="ARBA" id="ARBA00022741"/>
    </source>
</evidence>
<feature type="binding site" evidence="11">
    <location>
        <position position="220"/>
    </location>
    <ligand>
        <name>Mg(2+)</name>
        <dbReference type="ChEBI" id="CHEBI:18420"/>
    </ligand>
</feature>
<dbReference type="HAMAP" id="MF_01377">
    <property type="entry name" value="YegS"/>
    <property type="match status" value="1"/>
</dbReference>
<dbReference type="InterPro" id="IPR050187">
    <property type="entry name" value="Lipid_Phosphate_FormReg"/>
</dbReference>
<keyword evidence="9 11" id="KW-0594">Phospholipid biosynthesis</keyword>
<dbReference type="InterPro" id="IPR022433">
    <property type="entry name" value="Lip_kinase_YegS"/>
</dbReference>
<dbReference type="SUPFAM" id="SSF111331">
    <property type="entry name" value="NAD kinase/diacylglycerol kinase-like"/>
    <property type="match status" value="1"/>
</dbReference>
<keyword evidence="4 11" id="KW-0547">Nucleotide-binding</keyword>
<keyword evidence="5 11" id="KW-0418">Kinase</keyword>
<dbReference type="InterPro" id="IPR016064">
    <property type="entry name" value="NAD/diacylglycerol_kinase_sf"/>
</dbReference>
<evidence type="ECO:0000313" key="16">
    <source>
        <dbReference type="Proteomes" id="UP000048841"/>
    </source>
</evidence>
<dbReference type="PATRIC" id="fig|630.129.peg.3130"/>
<proteinExistence type="inferred from homology"/>
<sequence length="299" mass="31899">MTSMPHTLLILNGKEAGNQDVRNAVKNLRDEGVTLHVRVTWEQGDAKRYVDEAAALAVETIIAGGGDGTINEVASALMALPESNRPSLGILPLGTANDFATSCSIPLQIDNALQLAVKGRAVAIDLAQVNNKHYFINMATGGFGTRITTETPEKLKAVLGGASYFIHGLMRMDTIKADSCEIRGPGFEWSGDALVIGIGNGRQAGGGQPLCPDALINDGLLQLRLLIAEELLPALLTSVFSGEKNKNVIETTLPWLEITAPHDITFNLDGEPLSGKNFRIEVIPNAIQCRLPPNCELLG</sequence>
<dbReference type="GO" id="GO:0005886">
    <property type="term" value="C:plasma membrane"/>
    <property type="evidence" value="ECO:0007669"/>
    <property type="project" value="TreeGrafter"/>
</dbReference>
<dbReference type="GO" id="GO:0001727">
    <property type="term" value="F:lipid kinase activity"/>
    <property type="evidence" value="ECO:0007669"/>
    <property type="project" value="UniProtKB-UniRule"/>
</dbReference>
<keyword evidence="7 11" id="KW-0460">Magnesium</keyword>
<dbReference type="InterPro" id="IPR001206">
    <property type="entry name" value="Diacylglycerol_kinase_cat_dom"/>
</dbReference>
<evidence type="ECO:0000259" key="12">
    <source>
        <dbReference type="PROSITE" id="PS50146"/>
    </source>
</evidence>
<dbReference type="Pfam" id="PF19279">
    <property type="entry name" value="YegS_C"/>
    <property type="match status" value="1"/>
</dbReference>
<evidence type="ECO:0000256" key="9">
    <source>
        <dbReference type="ARBA" id="ARBA00023209"/>
    </source>
</evidence>
<dbReference type="OMA" id="YFMNIAA"/>
<feature type="binding site" evidence="11">
    <location>
        <position position="95"/>
    </location>
    <ligand>
        <name>ATP</name>
        <dbReference type="ChEBI" id="CHEBI:30616"/>
    </ligand>
</feature>
<feature type="binding site" evidence="11">
    <location>
        <position position="218"/>
    </location>
    <ligand>
        <name>Mg(2+)</name>
        <dbReference type="ChEBI" id="CHEBI:18420"/>
    </ligand>
</feature>
<comment type="cofactor">
    <cofactor evidence="11">
        <name>Mg(2+)</name>
        <dbReference type="ChEBI" id="CHEBI:18420"/>
    </cofactor>
    <cofactor evidence="11">
        <name>Ca(2+)</name>
        <dbReference type="ChEBI" id="CHEBI:29108"/>
    </cofactor>
    <text evidence="11">Binds 1 Mg(2+) ion per subunit. Ca(2+) may be able to substitute.</text>
</comment>
<name>A0A0E1NKT1_YEREN</name>
<dbReference type="Gene3D" id="3.40.50.10330">
    <property type="entry name" value="Probable inorganic polyphosphate/atp-NAD kinase, domain 1"/>
    <property type="match status" value="1"/>
</dbReference>
<dbReference type="Proteomes" id="UP000048841">
    <property type="component" value="Unassembled WGS sequence"/>
</dbReference>
<dbReference type="KEGG" id="yet:CH48_509"/>
<dbReference type="GO" id="GO:0005524">
    <property type="term" value="F:ATP binding"/>
    <property type="evidence" value="ECO:0007669"/>
    <property type="project" value="UniProtKB-UniRule"/>
</dbReference>
<dbReference type="EMBL" id="CGBR01000025">
    <property type="protein sequence ID" value="CFQ68988.1"/>
    <property type="molecule type" value="Genomic_DNA"/>
</dbReference>
<accession>A0A0E1NKT1</accession>
<evidence type="ECO:0000256" key="8">
    <source>
        <dbReference type="ARBA" id="ARBA00023098"/>
    </source>
</evidence>
<dbReference type="InterPro" id="IPR005218">
    <property type="entry name" value="Diacylglycerol/lipid_kinase"/>
</dbReference>
<comment type="similarity">
    <text evidence="11">Belongs to the diacylglycerol/lipid kinase family. YegS lipid kinase subfamily.</text>
</comment>
<dbReference type="GO" id="GO:0008654">
    <property type="term" value="P:phospholipid biosynthetic process"/>
    <property type="evidence" value="ECO:0007669"/>
    <property type="project" value="UniProtKB-UniRule"/>
</dbReference>
<dbReference type="Gene3D" id="2.60.200.40">
    <property type="match status" value="1"/>
</dbReference>
<feature type="domain" description="DAGKc" evidence="12">
    <location>
        <begin position="2"/>
        <end position="133"/>
    </location>
</feature>
<keyword evidence="10 11" id="KW-1208">Phospholipid metabolism</keyword>
<feature type="binding site" evidence="11">
    <location>
        <begin position="66"/>
        <end position="72"/>
    </location>
    <ligand>
        <name>ATP</name>
        <dbReference type="ChEBI" id="CHEBI:30616"/>
    </ligand>
</feature>
<dbReference type="Pfam" id="PF00781">
    <property type="entry name" value="DAGK_cat"/>
    <property type="match status" value="1"/>
</dbReference>
<dbReference type="EC" id="2.7.1.-" evidence="11"/>
<dbReference type="EMBL" id="CPXJ01000025">
    <property type="protein sequence ID" value="CND82609.1"/>
    <property type="molecule type" value="Genomic_DNA"/>
</dbReference>
<evidence type="ECO:0000256" key="3">
    <source>
        <dbReference type="ARBA" id="ARBA00022723"/>
    </source>
</evidence>
<comment type="function">
    <text evidence="11">Probably phosphorylates lipids; the in vivo substrate is unknown.</text>
</comment>
<dbReference type="NCBIfam" id="TIGR03702">
    <property type="entry name" value="lip_kinase_YegS"/>
    <property type="match status" value="1"/>
</dbReference>
<evidence type="ECO:0000313" key="13">
    <source>
        <dbReference type="EMBL" id="CFQ68988.1"/>
    </source>
</evidence>
<feature type="binding site" evidence="11">
    <location>
        <position position="215"/>
    </location>
    <ligand>
        <name>Mg(2+)</name>
        <dbReference type="ChEBI" id="CHEBI:18420"/>
    </ligand>
</feature>
<dbReference type="PANTHER" id="PTHR12358:SF106">
    <property type="entry name" value="LIPID KINASE YEGS"/>
    <property type="match status" value="1"/>
</dbReference>
<keyword evidence="2 11" id="KW-0808">Transferase</keyword>
<dbReference type="NCBIfam" id="TIGR00147">
    <property type="entry name" value="YegS/Rv2252/BmrU family lipid kinase"/>
    <property type="match status" value="1"/>
</dbReference>
<feature type="active site" description="Proton acceptor" evidence="11">
    <location>
        <position position="271"/>
    </location>
</feature>
<dbReference type="SMART" id="SM00046">
    <property type="entry name" value="DAGKc"/>
    <property type="match status" value="1"/>
</dbReference>
<keyword evidence="11" id="KW-0963">Cytoplasm</keyword>
<gene>
    <name evidence="13" type="primary">yegS</name>
    <name evidence="13" type="ORF">ERS137941_03088</name>
    <name evidence="14" type="ORF">ERS137959_02310</name>
</gene>
<evidence type="ECO:0000256" key="10">
    <source>
        <dbReference type="ARBA" id="ARBA00023264"/>
    </source>
</evidence>
<reference evidence="14 15" key="2">
    <citation type="submission" date="2015-03" db="EMBL/GenBank/DDBJ databases">
        <authorList>
            <consortium name="Pathogen Informatics"/>
            <person name="Murphy D."/>
        </authorList>
    </citation>
    <scope>NUCLEOTIDE SEQUENCE [LARGE SCALE GENOMIC DNA]</scope>
    <source>
        <strain evidence="14 15">IP05342</strain>
    </source>
</reference>
<keyword evidence="15" id="KW-1185">Reference proteome</keyword>
<comment type="subcellular location">
    <subcellularLocation>
        <location evidence="11">Cytoplasm</location>
    </subcellularLocation>
</comment>
<evidence type="ECO:0000256" key="5">
    <source>
        <dbReference type="ARBA" id="ARBA00022777"/>
    </source>
</evidence>
<dbReference type="InterPro" id="IPR045540">
    <property type="entry name" value="YegS/DAGK_C"/>
</dbReference>
<evidence type="ECO:0000256" key="2">
    <source>
        <dbReference type="ARBA" id="ARBA00022679"/>
    </source>
</evidence>
<evidence type="ECO:0000313" key="14">
    <source>
        <dbReference type="EMBL" id="CND82609.1"/>
    </source>
</evidence>
<evidence type="ECO:0000256" key="1">
    <source>
        <dbReference type="ARBA" id="ARBA00022516"/>
    </source>
</evidence>
<dbReference type="InterPro" id="IPR017438">
    <property type="entry name" value="ATP-NAD_kinase_N"/>
</dbReference>
<keyword evidence="8 11" id="KW-0443">Lipid metabolism</keyword>